<sequence length="924" mass="105490">MTEEDDRLFRLATWTISEILKKKSGGQVIDRIFMSSVLHDLQKLKNESSLDQKQLAGASIIVSARVVLPRLSLNEKAEVCQFYKEGLFLLTTFEGLPDFRWKTIEPLFHMYLEAIPQCETAIMARDFFNLLVWILEKLAISPTVCEDLYSFRSCITIGRVFHNVLEIMGKPNLDLILRKTAVSFLARIIRQCPPGGAPAVSLFVSGLLGGLTKIMTQKTTNASVITDLLAIFKNAVLLTFSNGAEKFDQSKINLEDYPPEMHYVFKNQNEEWKEARAGHIKHYLEKLLALFVIHRNDGVRFEMCEVVIEIQEQCGEVIGEELYGILLSMHMHLKYDDFEKFRQISEHCLALVDSKRIRDDFFYKQLDLQITRLPVETRSGQGNRSLSVLAALLDGLGPNIRLMCTSGSQTMELLLRSLADSIEINLKQLMIIGDAPLNSVSEAMQRYKLMHNINSSQVECVCEMLAKHGGIEIIAMVQQLMREESPKKQSTYHVLLGHLLGALNPEKIPSDDPIVVMLAEYMIKETNRSCLIRILDDSKPHTTDNEMDVDMIIESLSLINLALCMRFTKKNANRTHNSGISLVFWTNRHTDIPFFQISTECLCTILIQTNSKVWIVREAAAFALKVIAVDSDQDITELISMYSSHILNRVSVACSSSINYHLAPVLMIAYLQNGRVSYQFDVIKVIVEKMLYALDMNKQKYTYALLRALNEFMCALNKDYPDHQPLPPIEDQEEDQKHRPTPQHIIVEKILLRTKHMLSTDHLPVQLICLELLKGGLELLKHHDDMLLPMIHQNWAGLMSIAGRKDPNSFVLMLDVVVFMAELSGDFVHNKILKELYPLVEANYRELMSRGLSKNTPSYESAKKTIKSIPRLIVYSKMAEEDAKKTYYTVLDESDVVYSPLTIYRDAEKYKMDQYFESGEISFT</sequence>
<gene>
    <name evidence="2" type="primary">Cni-R10H10.7</name>
    <name evidence="2" type="synonym">Cnig_chr_IV.g15082</name>
    <name evidence="2" type="ORF">B9Z55_015082</name>
</gene>
<keyword evidence="3" id="KW-1185">Reference proteome</keyword>
<name>A0A2G5U9C1_9PELO</name>
<feature type="domain" description="TTI1 C-terminal TPR" evidence="1">
    <location>
        <begin position="730"/>
        <end position="842"/>
    </location>
</feature>
<dbReference type="AlphaFoldDB" id="A0A2G5U9C1"/>
<evidence type="ECO:0000313" key="2">
    <source>
        <dbReference type="EMBL" id="PIC35866.1"/>
    </source>
</evidence>
<dbReference type="PANTHER" id="PTHR18460">
    <property type="entry name" value="TEL2 INTERACTING PROTEIN 1 TTI1 FAMILY MEMBER"/>
    <property type="match status" value="1"/>
</dbReference>
<comment type="caution">
    <text evidence="2">The sequence shown here is derived from an EMBL/GenBank/DDBJ whole genome shotgun (WGS) entry which is preliminary data.</text>
</comment>
<protein>
    <recommendedName>
        <fullName evidence="1">TTI1 C-terminal TPR domain-containing protein</fullName>
    </recommendedName>
</protein>
<dbReference type="GO" id="GO:0005737">
    <property type="term" value="C:cytoplasm"/>
    <property type="evidence" value="ECO:0007669"/>
    <property type="project" value="TreeGrafter"/>
</dbReference>
<evidence type="ECO:0000259" key="1">
    <source>
        <dbReference type="Pfam" id="PF24181"/>
    </source>
</evidence>
<dbReference type="STRING" id="1611254.A0A2G5U9C1"/>
<dbReference type="InterPro" id="IPR016024">
    <property type="entry name" value="ARM-type_fold"/>
</dbReference>
<dbReference type="Pfam" id="PF24181">
    <property type="entry name" value="TPR_TTI1_C"/>
    <property type="match status" value="1"/>
</dbReference>
<dbReference type="PANTHER" id="PTHR18460:SF3">
    <property type="entry name" value="TELO2-INTERACTING PROTEIN 1 HOMOLOG"/>
    <property type="match status" value="1"/>
</dbReference>
<organism evidence="2 3">
    <name type="scientific">Caenorhabditis nigoni</name>
    <dbReference type="NCBI Taxonomy" id="1611254"/>
    <lineage>
        <taxon>Eukaryota</taxon>
        <taxon>Metazoa</taxon>
        <taxon>Ecdysozoa</taxon>
        <taxon>Nematoda</taxon>
        <taxon>Chromadorea</taxon>
        <taxon>Rhabditida</taxon>
        <taxon>Rhabditina</taxon>
        <taxon>Rhabditomorpha</taxon>
        <taxon>Rhabditoidea</taxon>
        <taxon>Rhabditidae</taxon>
        <taxon>Peloderinae</taxon>
        <taxon>Caenorhabditis</taxon>
    </lineage>
</organism>
<proteinExistence type="predicted"/>
<accession>A0A2G5U9C1</accession>
<dbReference type="InterPro" id="IPR057567">
    <property type="entry name" value="TPR_TTI1_C"/>
</dbReference>
<dbReference type="Proteomes" id="UP000230233">
    <property type="component" value="Chromosome IV"/>
</dbReference>
<evidence type="ECO:0000313" key="3">
    <source>
        <dbReference type="Proteomes" id="UP000230233"/>
    </source>
</evidence>
<reference evidence="3" key="1">
    <citation type="submission" date="2017-10" db="EMBL/GenBank/DDBJ databases">
        <title>Rapid genome shrinkage in a self-fertile nematode reveals novel sperm competition proteins.</title>
        <authorList>
            <person name="Yin D."/>
            <person name="Schwarz E.M."/>
            <person name="Thomas C.G."/>
            <person name="Felde R.L."/>
            <person name="Korf I.F."/>
            <person name="Cutter A.D."/>
            <person name="Schartner C.M."/>
            <person name="Ralston E.J."/>
            <person name="Meyer B.J."/>
            <person name="Haag E.S."/>
        </authorList>
    </citation>
    <scope>NUCLEOTIDE SEQUENCE [LARGE SCALE GENOMIC DNA]</scope>
    <source>
        <strain evidence="3">JU1422</strain>
    </source>
</reference>
<dbReference type="EMBL" id="PDUG01000004">
    <property type="protein sequence ID" value="PIC35866.1"/>
    <property type="molecule type" value="Genomic_DNA"/>
</dbReference>
<dbReference type="SUPFAM" id="SSF48371">
    <property type="entry name" value="ARM repeat"/>
    <property type="match status" value="2"/>
</dbReference>
<dbReference type="InterPro" id="IPR052587">
    <property type="entry name" value="TELO2-interacting_protein_1"/>
</dbReference>
<dbReference type="OrthoDB" id="5865642at2759"/>